<dbReference type="GO" id="GO:0015031">
    <property type="term" value="P:protein transport"/>
    <property type="evidence" value="ECO:0007669"/>
    <property type="project" value="TreeGrafter"/>
</dbReference>
<dbReference type="InterPro" id="IPR050357">
    <property type="entry name" value="Arrestin_domain-protein"/>
</dbReference>
<feature type="compositionally biased region" description="Basic and acidic residues" evidence="2">
    <location>
        <begin position="216"/>
        <end position="239"/>
    </location>
</feature>
<dbReference type="SUPFAM" id="SSF81296">
    <property type="entry name" value="E set domains"/>
    <property type="match status" value="1"/>
</dbReference>
<accession>A0A158R589</accession>
<dbReference type="InterPro" id="IPR014752">
    <property type="entry name" value="Arrestin-like_C"/>
</dbReference>
<evidence type="ECO:0000256" key="2">
    <source>
        <dbReference type="SAM" id="MobiDB-lite"/>
    </source>
</evidence>
<dbReference type="Proteomes" id="UP000046393">
    <property type="component" value="Unplaced"/>
</dbReference>
<evidence type="ECO:0000256" key="1">
    <source>
        <dbReference type="ARBA" id="ARBA00005298"/>
    </source>
</evidence>
<name>A0A158R589_9BILA</name>
<proteinExistence type="inferred from homology"/>
<dbReference type="InterPro" id="IPR014756">
    <property type="entry name" value="Ig_E-set"/>
</dbReference>
<dbReference type="PANTHER" id="PTHR11188:SF3">
    <property type="entry name" value="ARRESTIN C-TERMINAL-LIKE DOMAIN-CONTAINING PROTEIN"/>
    <property type="match status" value="1"/>
</dbReference>
<feature type="domain" description="Arrestin-like N-terminal" evidence="3">
    <location>
        <begin position="20"/>
        <end position="160"/>
    </location>
</feature>
<sequence>MNRNSQFYEPDLYAYFLDAGQDAVFHGGELISGFLKVQLKRPMTIEVIRLHFKGRGCFIERDGSKHEEKDKIYFDKNLTLLERPPGKPEPGHFPWIAEFMYSLPFEYTLPIGCPTSYEAVFGFIRYFVRAVIVEANTKIIFLILCMHVYFVAKQCFTVVAPSSGDEGIPESNPVTASEALTQGGCCCRAKICAEAQLQKSSTAVCGEEEPEVLRESEKVECSQESEKPEKKVEDTKNQESEVISQPAIRELNVDSSVTEEIGPFGPEFYETVVLIRTADVEMMPLGINEQSARQTVKES</sequence>
<evidence type="ECO:0000259" key="3">
    <source>
        <dbReference type="Pfam" id="PF00339"/>
    </source>
</evidence>
<evidence type="ECO:0000313" key="4">
    <source>
        <dbReference type="Proteomes" id="UP000046393"/>
    </source>
</evidence>
<dbReference type="PANTHER" id="PTHR11188">
    <property type="entry name" value="ARRESTIN DOMAIN CONTAINING PROTEIN"/>
    <property type="match status" value="1"/>
</dbReference>
<dbReference type="GO" id="GO:0005737">
    <property type="term" value="C:cytoplasm"/>
    <property type="evidence" value="ECO:0007669"/>
    <property type="project" value="TreeGrafter"/>
</dbReference>
<dbReference type="STRING" id="451379.A0A158R589"/>
<organism evidence="4 5">
    <name type="scientific">Syphacia muris</name>
    <dbReference type="NCBI Taxonomy" id="451379"/>
    <lineage>
        <taxon>Eukaryota</taxon>
        <taxon>Metazoa</taxon>
        <taxon>Ecdysozoa</taxon>
        <taxon>Nematoda</taxon>
        <taxon>Chromadorea</taxon>
        <taxon>Rhabditida</taxon>
        <taxon>Spirurina</taxon>
        <taxon>Oxyuridomorpha</taxon>
        <taxon>Oxyuroidea</taxon>
        <taxon>Oxyuridae</taxon>
        <taxon>Syphacia</taxon>
    </lineage>
</organism>
<keyword evidence="4" id="KW-1185">Reference proteome</keyword>
<protein>
    <submittedName>
        <fullName evidence="5">Arrestin_N domain-containing protein</fullName>
    </submittedName>
</protein>
<dbReference type="InterPro" id="IPR011021">
    <property type="entry name" value="Arrestin-like_N"/>
</dbReference>
<reference evidence="5" key="1">
    <citation type="submission" date="2016-04" db="UniProtKB">
        <authorList>
            <consortium name="WormBaseParasite"/>
        </authorList>
    </citation>
    <scope>IDENTIFICATION</scope>
</reference>
<comment type="similarity">
    <text evidence="1">Belongs to the arrestin family.</text>
</comment>
<evidence type="ECO:0000313" key="5">
    <source>
        <dbReference type="WBParaSite" id="SMUV_0000587201-mRNA-1"/>
    </source>
</evidence>
<dbReference type="WBParaSite" id="SMUV_0000587201-mRNA-1">
    <property type="protein sequence ID" value="SMUV_0000587201-mRNA-1"/>
    <property type="gene ID" value="SMUV_0000587201"/>
</dbReference>
<feature type="region of interest" description="Disordered" evidence="2">
    <location>
        <begin position="216"/>
        <end position="243"/>
    </location>
</feature>
<dbReference type="AlphaFoldDB" id="A0A158R589"/>
<dbReference type="Gene3D" id="2.60.40.640">
    <property type="match status" value="1"/>
</dbReference>
<dbReference type="Pfam" id="PF00339">
    <property type="entry name" value="Arrestin_N"/>
    <property type="match status" value="1"/>
</dbReference>